<gene>
    <name evidence="1" type="ORF">PACLA_8A040008</name>
</gene>
<dbReference type="EMBL" id="CACRXK020001573">
    <property type="protein sequence ID" value="CAB3989933.1"/>
    <property type="molecule type" value="Genomic_DNA"/>
</dbReference>
<evidence type="ECO:0000313" key="2">
    <source>
        <dbReference type="Proteomes" id="UP001152795"/>
    </source>
</evidence>
<organism evidence="1 2">
    <name type="scientific">Paramuricea clavata</name>
    <name type="common">Red gorgonian</name>
    <name type="synonym">Violescent sea-whip</name>
    <dbReference type="NCBI Taxonomy" id="317549"/>
    <lineage>
        <taxon>Eukaryota</taxon>
        <taxon>Metazoa</taxon>
        <taxon>Cnidaria</taxon>
        <taxon>Anthozoa</taxon>
        <taxon>Octocorallia</taxon>
        <taxon>Malacalcyonacea</taxon>
        <taxon>Plexauridae</taxon>
        <taxon>Paramuricea</taxon>
    </lineage>
</organism>
<dbReference type="AlphaFoldDB" id="A0A7D9DNI5"/>
<keyword evidence="2" id="KW-1185">Reference proteome</keyword>
<sequence>MKPRQQLTDAINQLMIQQGAECKYYVRQHRYVPTPIAAGVNKIILNDIFSGARPTCLIVYVRRQTRYNGAYTANPNRMILPNFDHFGVKINDAWLSPELKGSREAYIQLRRILNRRNDEMPFSYENYLTDYGMIVTDLTENKDSYNCVLPNTTSGNVGLEMRLTADTVHPMQLICIGEFRNQLAAGYQSSARFKYTH</sequence>
<accession>A0A7D9DNI5</accession>
<protein>
    <submittedName>
        <fullName evidence="1">Uncharacterized protein</fullName>
    </submittedName>
</protein>
<dbReference type="Proteomes" id="UP001152795">
    <property type="component" value="Unassembled WGS sequence"/>
</dbReference>
<evidence type="ECO:0000313" key="1">
    <source>
        <dbReference type="EMBL" id="CAB3989933.1"/>
    </source>
</evidence>
<name>A0A7D9DNI5_PARCT</name>
<proteinExistence type="predicted"/>
<comment type="caution">
    <text evidence="1">The sequence shown here is derived from an EMBL/GenBank/DDBJ whole genome shotgun (WGS) entry which is preliminary data.</text>
</comment>
<reference evidence="1" key="1">
    <citation type="submission" date="2020-04" db="EMBL/GenBank/DDBJ databases">
        <authorList>
            <person name="Alioto T."/>
            <person name="Alioto T."/>
            <person name="Gomez Garrido J."/>
        </authorList>
    </citation>
    <scope>NUCLEOTIDE SEQUENCE</scope>
    <source>
        <strain evidence="1">A484AB</strain>
    </source>
</reference>